<accession>A0A4U1C3V2</accession>
<dbReference type="Proteomes" id="UP000308181">
    <property type="component" value="Unassembled WGS sequence"/>
</dbReference>
<proteinExistence type="predicted"/>
<keyword evidence="4" id="KW-1185">Reference proteome</keyword>
<dbReference type="OrthoDB" id="2473397at2"/>
<evidence type="ECO:0000313" key="3">
    <source>
        <dbReference type="EMBL" id="TKC00546.1"/>
    </source>
</evidence>
<feature type="signal peptide" evidence="1">
    <location>
        <begin position="1"/>
        <end position="21"/>
    </location>
</feature>
<evidence type="ECO:0000259" key="2">
    <source>
        <dbReference type="PROSITE" id="PS51724"/>
    </source>
</evidence>
<dbReference type="AlphaFoldDB" id="A0A4U1C3V2"/>
<evidence type="ECO:0000313" key="4">
    <source>
        <dbReference type="Proteomes" id="UP000308181"/>
    </source>
</evidence>
<evidence type="ECO:0000256" key="1">
    <source>
        <dbReference type="SAM" id="SignalP"/>
    </source>
</evidence>
<gene>
    <name evidence="3" type="ORF">FA046_02370</name>
</gene>
<comment type="caution">
    <text evidence="3">The sequence shown here is derived from an EMBL/GenBank/DDBJ whole genome shotgun (WGS) entry which is preliminary data.</text>
</comment>
<feature type="chain" id="PRO_5020768342" evidence="1">
    <location>
        <begin position="22"/>
        <end position="145"/>
    </location>
</feature>
<keyword evidence="1" id="KW-0732">Signal</keyword>
<dbReference type="GO" id="GO:0042834">
    <property type="term" value="F:peptidoglycan binding"/>
    <property type="evidence" value="ECO:0007669"/>
    <property type="project" value="InterPro"/>
</dbReference>
<dbReference type="InterPro" id="IPR036680">
    <property type="entry name" value="SPOR-like_sf"/>
</dbReference>
<protein>
    <submittedName>
        <fullName evidence="3">SPOR domain-containing protein</fullName>
    </submittedName>
</protein>
<dbReference type="PROSITE" id="PS51724">
    <property type="entry name" value="SPOR"/>
    <property type="match status" value="1"/>
</dbReference>
<reference evidence="3 4" key="1">
    <citation type="submission" date="2019-04" db="EMBL/GenBank/DDBJ databases">
        <title>Pedobacter sp. AR-3-17 sp. nov., isolated from Arctic soil.</title>
        <authorList>
            <person name="Dahal R.H."/>
            <person name="Kim D.-U."/>
        </authorList>
    </citation>
    <scope>NUCLEOTIDE SEQUENCE [LARGE SCALE GENOMIC DNA]</scope>
    <source>
        <strain evidence="3 4">AR-3-17</strain>
    </source>
</reference>
<feature type="domain" description="SPOR" evidence="2">
    <location>
        <begin position="55"/>
        <end position="135"/>
    </location>
</feature>
<dbReference type="EMBL" id="SWBP01000001">
    <property type="protein sequence ID" value="TKC00546.1"/>
    <property type="molecule type" value="Genomic_DNA"/>
</dbReference>
<sequence>MTIKRNILTILLLVISSIGFAQSNGKVTVVKNPLIDSLIARRIALNKGVSNNGTPIVVYGYRVQVFFGTDRKDAYNEQARFKSLYPELNTYLSYTQPNYRVKVGDFRTRAEAQKLMNELRAEFPTLFIFSERINPIKADEFNVDR</sequence>
<organism evidence="3 4">
    <name type="scientific">Pedobacter cryophilus</name>
    <dbReference type="NCBI Taxonomy" id="2571271"/>
    <lineage>
        <taxon>Bacteria</taxon>
        <taxon>Pseudomonadati</taxon>
        <taxon>Bacteroidota</taxon>
        <taxon>Sphingobacteriia</taxon>
        <taxon>Sphingobacteriales</taxon>
        <taxon>Sphingobacteriaceae</taxon>
        <taxon>Pedobacter</taxon>
    </lineage>
</organism>
<dbReference type="Gene3D" id="3.30.70.1070">
    <property type="entry name" value="Sporulation related repeat"/>
    <property type="match status" value="1"/>
</dbReference>
<dbReference type="InterPro" id="IPR007730">
    <property type="entry name" value="SPOR-like_dom"/>
</dbReference>
<dbReference type="Pfam" id="PF05036">
    <property type="entry name" value="SPOR"/>
    <property type="match status" value="1"/>
</dbReference>
<dbReference type="SUPFAM" id="SSF110997">
    <property type="entry name" value="Sporulation related repeat"/>
    <property type="match status" value="1"/>
</dbReference>
<name>A0A4U1C3V2_9SPHI</name>
<dbReference type="RefSeq" id="WP_136824754.1">
    <property type="nucleotide sequence ID" value="NZ_SWBP01000001.1"/>
</dbReference>